<dbReference type="Pfam" id="PF05551">
    <property type="entry name" value="zf-His_Me_endon"/>
    <property type="match status" value="1"/>
</dbReference>
<name>F4Q9W6_CACFS</name>
<protein>
    <recommendedName>
        <fullName evidence="2">Zinc-binding loop region of homing endonuclease domain-containing protein</fullName>
    </recommendedName>
</protein>
<accession>F4Q9W6</accession>
<dbReference type="KEGG" id="dfa:DFA_10324"/>
<feature type="compositionally biased region" description="Polar residues" evidence="1">
    <location>
        <begin position="35"/>
        <end position="48"/>
    </location>
</feature>
<dbReference type="InterPro" id="IPR008704">
    <property type="entry name" value="Endonuclease_Zinc-binding_loop"/>
</dbReference>
<sequence length="387" mass="43111">MRNMFLPSFFKFGPSAGDSSANDHDAKIKVDNDDNNSFDMQSQSSEFATQEDDDDNDTMNQATPTKPQSETIEPSFLSTGSSTLQTNRSNVGTHSNGIKRNICTPPHTPPTTPSTYTSFTTSTSSTASTAHSNKKETIGLKGPTSKANVHLKVTNITEEQLGELMQSVDLNSALGDTTENGRCMVCHHRSIGGKLGLNVQHLAFMNQKGVAETKKIPIVKSANSLSISTICATKQCINPQHLISEISMSHRTRVKCHAKIKRILKLSPKKLQRQKIVSVIEKCPHKPQCLPTLPFHKDKVDQESDSEEEEEEEESDDEDDVESDNDEEESDNDEEEGEEEEEDMENLKSVKRKRSRNNHHASHFVASTCRVEHYSFDCEVLLIEVFV</sequence>
<dbReference type="GeneID" id="14867542"/>
<feature type="compositionally biased region" description="Acidic residues" evidence="1">
    <location>
        <begin position="303"/>
        <end position="344"/>
    </location>
</feature>
<evidence type="ECO:0000259" key="2">
    <source>
        <dbReference type="Pfam" id="PF05551"/>
    </source>
</evidence>
<dbReference type="EMBL" id="GL883026">
    <property type="protein sequence ID" value="EGG15485.1"/>
    <property type="molecule type" value="Genomic_DNA"/>
</dbReference>
<reference evidence="4" key="1">
    <citation type="journal article" date="2011" name="Genome Res.">
        <title>Phylogeny-wide analysis of social amoeba genomes highlights ancient origins for complex intercellular communication.</title>
        <authorList>
            <person name="Heidel A.J."/>
            <person name="Lawal H.M."/>
            <person name="Felder M."/>
            <person name="Schilde C."/>
            <person name="Helps N.R."/>
            <person name="Tunggal B."/>
            <person name="Rivero F."/>
            <person name="John U."/>
            <person name="Schleicher M."/>
            <person name="Eichinger L."/>
            <person name="Platzer M."/>
            <person name="Noegel A.A."/>
            <person name="Schaap P."/>
            <person name="Gloeckner G."/>
        </authorList>
    </citation>
    <scope>NUCLEOTIDE SEQUENCE [LARGE SCALE GENOMIC DNA]</scope>
    <source>
        <strain evidence="4">SH3</strain>
    </source>
</reference>
<feature type="region of interest" description="Disordered" evidence="1">
    <location>
        <begin position="13"/>
        <end position="143"/>
    </location>
</feature>
<dbReference type="Gene3D" id="3.30.70.2850">
    <property type="match status" value="1"/>
</dbReference>
<feature type="compositionally biased region" description="Low complexity" evidence="1">
    <location>
        <begin position="113"/>
        <end position="131"/>
    </location>
</feature>
<dbReference type="PANTHER" id="PTHR35711:SF1">
    <property type="entry name" value="ECTODERMAL, ISOFORM F"/>
    <property type="match status" value="1"/>
</dbReference>
<feature type="compositionally biased region" description="Polar residues" evidence="1">
    <location>
        <begin position="58"/>
        <end position="98"/>
    </location>
</feature>
<keyword evidence="4" id="KW-1185">Reference proteome</keyword>
<gene>
    <name evidence="3" type="ORF">DFA_10324</name>
</gene>
<organism evidence="3 4">
    <name type="scientific">Cavenderia fasciculata</name>
    <name type="common">Slime mold</name>
    <name type="synonym">Dictyostelium fasciculatum</name>
    <dbReference type="NCBI Taxonomy" id="261658"/>
    <lineage>
        <taxon>Eukaryota</taxon>
        <taxon>Amoebozoa</taxon>
        <taxon>Evosea</taxon>
        <taxon>Eumycetozoa</taxon>
        <taxon>Dictyostelia</taxon>
        <taxon>Acytosteliales</taxon>
        <taxon>Cavenderiaceae</taxon>
        <taxon>Cavenderia</taxon>
    </lineage>
</organism>
<evidence type="ECO:0000313" key="3">
    <source>
        <dbReference type="EMBL" id="EGG15485.1"/>
    </source>
</evidence>
<dbReference type="SUPFAM" id="SSF48371">
    <property type="entry name" value="ARM repeat"/>
    <property type="match status" value="1"/>
</dbReference>
<dbReference type="Proteomes" id="UP000007797">
    <property type="component" value="Unassembled WGS sequence"/>
</dbReference>
<dbReference type="InterPro" id="IPR016024">
    <property type="entry name" value="ARM-type_fold"/>
</dbReference>
<feature type="compositionally biased region" description="Basic and acidic residues" evidence="1">
    <location>
        <begin position="21"/>
        <end position="32"/>
    </location>
</feature>
<evidence type="ECO:0000313" key="4">
    <source>
        <dbReference type="Proteomes" id="UP000007797"/>
    </source>
</evidence>
<dbReference type="PANTHER" id="PTHR35711">
    <property type="entry name" value="EXPRESSED PROTEIN"/>
    <property type="match status" value="1"/>
</dbReference>
<evidence type="ECO:0000256" key="1">
    <source>
        <dbReference type="SAM" id="MobiDB-lite"/>
    </source>
</evidence>
<dbReference type="RefSeq" id="XP_004354227.1">
    <property type="nucleotide sequence ID" value="XM_004354175.1"/>
</dbReference>
<feature type="region of interest" description="Disordered" evidence="1">
    <location>
        <begin position="292"/>
        <end position="357"/>
    </location>
</feature>
<feature type="domain" description="Zinc-binding loop region of homing endonuclease" evidence="2">
    <location>
        <begin position="200"/>
        <end position="291"/>
    </location>
</feature>
<dbReference type="AlphaFoldDB" id="F4Q9W6"/>
<proteinExistence type="predicted"/>